<organism evidence="10 11">
    <name type="scientific">Pelagihabitans pacificus</name>
    <dbReference type="NCBI Taxonomy" id="2696054"/>
    <lineage>
        <taxon>Bacteria</taxon>
        <taxon>Pseudomonadati</taxon>
        <taxon>Bacteroidota</taxon>
        <taxon>Flavobacteriia</taxon>
        <taxon>Flavobacteriales</taxon>
        <taxon>Flavobacteriaceae</taxon>
        <taxon>Pelagihabitans</taxon>
    </lineage>
</organism>
<dbReference type="AlphaFoldDB" id="A0A967AZR2"/>
<feature type="domain" description="Phage shock protein PspC N-terminal" evidence="7">
    <location>
        <begin position="108"/>
        <end position="166"/>
    </location>
</feature>
<evidence type="ECO:0000259" key="8">
    <source>
        <dbReference type="Pfam" id="PF22571"/>
    </source>
</evidence>
<evidence type="ECO:0000256" key="4">
    <source>
        <dbReference type="ARBA" id="ARBA00022989"/>
    </source>
</evidence>
<dbReference type="InterPro" id="IPR007168">
    <property type="entry name" value="Phageshock_PspC_N"/>
</dbReference>
<evidence type="ECO:0000313" key="11">
    <source>
        <dbReference type="Proteomes" id="UP000707206"/>
    </source>
</evidence>
<keyword evidence="3 6" id="KW-0812">Transmembrane</keyword>
<dbReference type="InterPro" id="IPR054319">
    <property type="entry name" value="PspC-rel_ToastRack"/>
</dbReference>
<dbReference type="Pfam" id="PF22744">
    <property type="entry name" value="Toast-rack_PspC-Cterm"/>
    <property type="match status" value="1"/>
</dbReference>
<evidence type="ECO:0000256" key="2">
    <source>
        <dbReference type="ARBA" id="ARBA00022475"/>
    </source>
</evidence>
<evidence type="ECO:0000256" key="5">
    <source>
        <dbReference type="ARBA" id="ARBA00023136"/>
    </source>
</evidence>
<sequence>MNKTVNINLANILFHIDEDAYNKMRRYLEAVRRSFANTPGSDEILADIEARIAELFHEKLENERQVITQKEVDEVIAIMGQPEDYMVDEDIFEDEPRSSASQERKRVKKLYRDTEQKYVAGVSSGLAHYLGIDPIWVRLLWIVLTLGSGGGFILLYGLLWILIPEAATTAQKLDMRGEAVNISNIERKVKEGFDDVAEKIKSVDYDKVGSRVKDGGKTFFDTLGDIIMFLFKVIGKFVGILLIIIGAAVIIGMFVGMLTVGTLDWIHLPGLDGFVNNVTDTPVWLLSLLFFFVIGIPFFFLLYLGLKILVTNLKSIGNIAKFTLLGLWLISLISLIVIGVREAASHAFDGAVKTSNELYMDTVNDTLNIQLATSELWDNRVHMRMDDSVMTYDDDGQPVLLSDDVRFRIRKSKDSIARIEVRKEANGPSIAEAKGTAEKIDYAYKVQGNTLVMNDFLTTLGDSKFKDQQVRVNLLLPAGAHMKFGSTGDGRNWRMRADTDKATDGLGGYLWKMGEDGELKCQDCPENIDSWDEGKGEDGRIIINEDGIDINFQDEDGESFKMKIDEDGVNIKAKDKDGNDIDKVIINEDEVDIDVDDNRDTLQMKIDKDGVRIRTGD</sequence>
<evidence type="ECO:0000256" key="6">
    <source>
        <dbReference type="SAM" id="Phobius"/>
    </source>
</evidence>
<evidence type="ECO:0000256" key="1">
    <source>
        <dbReference type="ARBA" id="ARBA00004162"/>
    </source>
</evidence>
<keyword evidence="5 6" id="KW-0472">Membrane</keyword>
<dbReference type="Pfam" id="PF04024">
    <property type="entry name" value="PspC"/>
    <property type="match status" value="1"/>
</dbReference>
<feature type="transmembrane region" description="Helical" evidence="6">
    <location>
        <begin position="283"/>
        <end position="306"/>
    </location>
</feature>
<dbReference type="Proteomes" id="UP000707206">
    <property type="component" value="Unassembled WGS sequence"/>
</dbReference>
<proteinExistence type="predicted"/>
<accession>A0A967AZR2</accession>
<keyword evidence="2" id="KW-1003">Cell membrane</keyword>
<evidence type="ECO:0000313" key="10">
    <source>
        <dbReference type="EMBL" id="NHF59501.1"/>
    </source>
</evidence>
<comment type="subcellular location">
    <subcellularLocation>
        <location evidence="1">Cell membrane</location>
        <topology evidence="1">Single-pass membrane protein</topology>
    </subcellularLocation>
</comment>
<dbReference type="InterPro" id="IPR054321">
    <property type="entry name" value="PspC-rel_TM"/>
</dbReference>
<evidence type="ECO:0000259" key="7">
    <source>
        <dbReference type="Pfam" id="PF04024"/>
    </source>
</evidence>
<dbReference type="EMBL" id="VIKU02000002">
    <property type="protein sequence ID" value="NHF59501.1"/>
    <property type="molecule type" value="Genomic_DNA"/>
</dbReference>
<evidence type="ECO:0000256" key="3">
    <source>
        <dbReference type="ARBA" id="ARBA00022692"/>
    </source>
</evidence>
<feature type="domain" description="PspC-related transmembrane region" evidence="8">
    <location>
        <begin position="206"/>
        <end position="344"/>
    </location>
</feature>
<feature type="transmembrane region" description="Helical" evidence="6">
    <location>
        <begin position="318"/>
        <end position="340"/>
    </location>
</feature>
<dbReference type="PANTHER" id="PTHR33885">
    <property type="entry name" value="PHAGE SHOCK PROTEIN C"/>
    <property type="match status" value="1"/>
</dbReference>
<feature type="transmembrane region" description="Helical" evidence="6">
    <location>
        <begin position="139"/>
        <end position="163"/>
    </location>
</feature>
<gene>
    <name evidence="10" type="ORF">FK220_009125</name>
</gene>
<keyword evidence="4 6" id="KW-1133">Transmembrane helix</keyword>
<dbReference type="GO" id="GO:0005886">
    <property type="term" value="C:plasma membrane"/>
    <property type="evidence" value="ECO:0007669"/>
    <property type="project" value="UniProtKB-SubCell"/>
</dbReference>
<dbReference type="PANTHER" id="PTHR33885:SF3">
    <property type="entry name" value="PHAGE SHOCK PROTEIN C"/>
    <property type="match status" value="1"/>
</dbReference>
<dbReference type="RefSeq" id="WP_152574004.1">
    <property type="nucleotide sequence ID" value="NZ_VIKU02000002.1"/>
</dbReference>
<reference evidence="10" key="1">
    <citation type="submission" date="2019-07" db="EMBL/GenBank/DDBJ databases">
        <authorList>
            <person name="De-Chao Zhang Q."/>
        </authorList>
    </citation>
    <scope>NUCLEOTIDE SEQUENCE</scope>
    <source>
        <strain evidence="10">TP-CH-4</strain>
    </source>
</reference>
<keyword evidence="11" id="KW-1185">Reference proteome</keyword>
<comment type="caution">
    <text evidence="10">The sequence shown here is derived from an EMBL/GenBank/DDBJ whole genome shotgun (WGS) entry which is preliminary data.</text>
</comment>
<dbReference type="InterPro" id="IPR052027">
    <property type="entry name" value="PspC"/>
</dbReference>
<reference evidence="10" key="2">
    <citation type="submission" date="2020-03" db="EMBL/GenBank/DDBJ databases">
        <title>Flavobacteriaceae bacterium strain TP-CH-4, a member of the family Flavobacteriaceae isolated from a deep-sea seamount.</title>
        <authorList>
            <person name="Zhang D.-C."/>
        </authorList>
    </citation>
    <scope>NUCLEOTIDE SEQUENCE</scope>
    <source>
        <strain evidence="10">TP-CH-4</strain>
    </source>
</reference>
<evidence type="ECO:0000259" key="9">
    <source>
        <dbReference type="Pfam" id="PF22744"/>
    </source>
</evidence>
<dbReference type="Pfam" id="PF22571">
    <property type="entry name" value="LiaI-LiaF-TM_PspC"/>
    <property type="match status" value="1"/>
</dbReference>
<protein>
    <submittedName>
        <fullName evidence="10">PspC domain-containing protein</fullName>
    </submittedName>
</protein>
<name>A0A967AZR2_9FLAO</name>
<feature type="transmembrane region" description="Helical" evidence="6">
    <location>
        <begin position="237"/>
        <end position="263"/>
    </location>
</feature>
<feature type="domain" description="PspC-related ToastRack" evidence="9">
    <location>
        <begin position="392"/>
        <end position="527"/>
    </location>
</feature>